<evidence type="ECO:0000256" key="1">
    <source>
        <dbReference type="SAM" id="Phobius"/>
    </source>
</evidence>
<dbReference type="EMBL" id="LGHJ01000018">
    <property type="protein sequence ID" value="KPL74189.1"/>
    <property type="molecule type" value="Genomic_DNA"/>
</dbReference>
<proteinExistence type="predicted"/>
<dbReference type="Proteomes" id="UP000050514">
    <property type="component" value="Unassembled WGS sequence"/>
</dbReference>
<dbReference type="AlphaFoldDB" id="A0A0P6X357"/>
<gene>
    <name evidence="2" type="ORF">AC812_12785</name>
</gene>
<dbReference type="STRING" id="360411.AC812_12785"/>
<feature type="transmembrane region" description="Helical" evidence="1">
    <location>
        <begin position="168"/>
        <end position="187"/>
    </location>
</feature>
<keyword evidence="3" id="KW-1185">Reference proteome</keyword>
<keyword evidence="1" id="KW-1133">Transmembrane helix</keyword>
<sequence length="205" mass="23150">MKRWVLPWIILMVSLVVVLVSFLPAPLISNRFDVDEAVIYAGQSTQTPQFIHFQIFYPRWIRLDESGSFLLKINLDSAEMGDLRAWQARLEMNGVVISPHGESRQRAVAGRETIFRWNIKPYKRNAGRGTIWVYQVRDNGSNEGEARLILAHPFEVSTLNSPGDLGWMLLRVVGSGGLAASLLWFWIARNQNAVLEENSGGVAKN</sequence>
<name>A0A0P6X357_9CHLR</name>
<organism evidence="2 3">
    <name type="scientific">Bellilinea caldifistulae</name>
    <dbReference type="NCBI Taxonomy" id="360411"/>
    <lineage>
        <taxon>Bacteria</taxon>
        <taxon>Bacillati</taxon>
        <taxon>Chloroflexota</taxon>
        <taxon>Anaerolineae</taxon>
        <taxon>Anaerolineales</taxon>
        <taxon>Anaerolineaceae</taxon>
        <taxon>Bellilinea</taxon>
    </lineage>
</organism>
<evidence type="ECO:0000313" key="2">
    <source>
        <dbReference type="EMBL" id="KPL74189.1"/>
    </source>
</evidence>
<reference evidence="2 3" key="1">
    <citation type="submission" date="2015-07" db="EMBL/GenBank/DDBJ databases">
        <title>Draft genome of Bellilinea caldifistulae DSM 17877.</title>
        <authorList>
            <person name="Hemp J."/>
            <person name="Ward L.M."/>
            <person name="Pace L.A."/>
            <person name="Fischer W.W."/>
        </authorList>
    </citation>
    <scope>NUCLEOTIDE SEQUENCE [LARGE SCALE GENOMIC DNA]</scope>
    <source>
        <strain evidence="2 3">GOMI-1</strain>
    </source>
</reference>
<accession>A0A0P6X357</accession>
<keyword evidence="1" id="KW-0812">Transmembrane</keyword>
<feature type="transmembrane region" description="Helical" evidence="1">
    <location>
        <begin position="6"/>
        <end position="25"/>
    </location>
</feature>
<comment type="caution">
    <text evidence="2">The sequence shown here is derived from an EMBL/GenBank/DDBJ whole genome shotgun (WGS) entry which is preliminary data.</text>
</comment>
<keyword evidence="1" id="KW-0472">Membrane</keyword>
<evidence type="ECO:0000313" key="3">
    <source>
        <dbReference type="Proteomes" id="UP000050514"/>
    </source>
</evidence>
<protein>
    <submittedName>
        <fullName evidence="2">Uncharacterized protein</fullName>
    </submittedName>
</protein>